<sequence length="267" mass="30201">MRWEDLPAEVRDAIARRVGGVTAAERVTGGVNSDFTARLDTGSGRFFCKATSAASRTAWMLRNELAVHPHLPDVAPALHWHVDTGDWLVLGFEHVDGRHPDFHAGSPDIAPLIETVQDLHATLTPCPAKVAGFAEHWRQLSAWQRIDPDDVDPWTRQHVDRFREMEQKALDLAEGDTLLHTDLHPLNVLVSDRPRIVDWAWARKGQPWVDRAFLHLRLVLAGHEPHDDEVPDEFVVAVYGVWLHNAQRGKPRGLADVARRWARYRVG</sequence>
<dbReference type="Pfam" id="PF01636">
    <property type="entry name" value="APH"/>
    <property type="match status" value="1"/>
</dbReference>
<gene>
    <name evidence="2" type="ORF">G7043_33895</name>
</gene>
<dbReference type="EMBL" id="JAAMPJ010000011">
    <property type="protein sequence ID" value="NGY63925.1"/>
    <property type="molecule type" value="Genomic_DNA"/>
</dbReference>
<evidence type="ECO:0000313" key="3">
    <source>
        <dbReference type="Proteomes" id="UP000481360"/>
    </source>
</evidence>
<dbReference type="Gene3D" id="3.90.1200.10">
    <property type="match status" value="1"/>
</dbReference>
<dbReference type="AlphaFoldDB" id="A0A7C9RUQ8"/>
<dbReference type="Proteomes" id="UP000481360">
    <property type="component" value="Unassembled WGS sequence"/>
</dbReference>
<organism evidence="2 3">
    <name type="scientific">Lentzea alba</name>
    <dbReference type="NCBI Taxonomy" id="2714351"/>
    <lineage>
        <taxon>Bacteria</taxon>
        <taxon>Bacillati</taxon>
        <taxon>Actinomycetota</taxon>
        <taxon>Actinomycetes</taxon>
        <taxon>Pseudonocardiales</taxon>
        <taxon>Pseudonocardiaceae</taxon>
        <taxon>Lentzea</taxon>
    </lineage>
</organism>
<feature type="domain" description="Aminoglycoside phosphotransferase" evidence="1">
    <location>
        <begin position="25"/>
        <end position="215"/>
    </location>
</feature>
<dbReference type="SUPFAM" id="SSF56112">
    <property type="entry name" value="Protein kinase-like (PK-like)"/>
    <property type="match status" value="1"/>
</dbReference>
<proteinExistence type="predicted"/>
<evidence type="ECO:0000313" key="2">
    <source>
        <dbReference type="EMBL" id="NGY63925.1"/>
    </source>
</evidence>
<comment type="caution">
    <text evidence="2">The sequence shown here is derived from an EMBL/GenBank/DDBJ whole genome shotgun (WGS) entry which is preliminary data.</text>
</comment>
<name>A0A7C9RUQ8_9PSEU</name>
<dbReference type="RefSeq" id="WP_166052731.1">
    <property type="nucleotide sequence ID" value="NZ_JAAMPJ010000011.1"/>
</dbReference>
<accession>A0A7C9RUQ8</accession>
<protein>
    <recommendedName>
        <fullName evidence="1">Aminoglycoside phosphotransferase domain-containing protein</fullName>
    </recommendedName>
</protein>
<reference evidence="2 3" key="1">
    <citation type="submission" date="2020-03" db="EMBL/GenBank/DDBJ databases">
        <title>Isolation and identification of active actinomycetes.</title>
        <authorList>
            <person name="Sun X."/>
        </authorList>
    </citation>
    <scope>NUCLEOTIDE SEQUENCE [LARGE SCALE GENOMIC DNA]</scope>
    <source>
        <strain evidence="2 3">NEAU-D13</strain>
    </source>
</reference>
<dbReference type="InterPro" id="IPR011009">
    <property type="entry name" value="Kinase-like_dom_sf"/>
</dbReference>
<keyword evidence="3" id="KW-1185">Reference proteome</keyword>
<evidence type="ECO:0000259" key="1">
    <source>
        <dbReference type="Pfam" id="PF01636"/>
    </source>
</evidence>
<dbReference type="InterPro" id="IPR002575">
    <property type="entry name" value="Aminoglycoside_PTrfase"/>
</dbReference>